<proteinExistence type="inferred from homology"/>
<dbReference type="PANTHER" id="PTHR30451">
    <property type="entry name" value="OUTER MEMBRANE USHER PROTEIN"/>
    <property type="match status" value="1"/>
</dbReference>
<evidence type="ECO:0000256" key="1">
    <source>
        <dbReference type="ARBA" id="ARBA00004571"/>
    </source>
</evidence>
<comment type="similarity">
    <text evidence="2 10">Belongs to the fimbrial export usher family.</text>
</comment>
<evidence type="ECO:0000256" key="2">
    <source>
        <dbReference type="ARBA" id="ARBA00008064"/>
    </source>
</evidence>
<name>A0A1L5PKM0_PSEPU</name>
<dbReference type="PROSITE" id="PS01151">
    <property type="entry name" value="FIMBRIAL_USHER"/>
    <property type="match status" value="1"/>
</dbReference>
<dbReference type="SUPFAM" id="SSF141729">
    <property type="entry name" value="FimD N-terminal domain-like"/>
    <property type="match status" value="1"/>
</dbReference>
<gene>
    <name evidence="13" type="ORF">BL240_04370</name>
</gene>
<keyword evidence="8 10" id="KW-0472">Membrane</keyword>
<dbReference type="InterPro" id="IPR000015">
    <property type="entry name" value="Fimb_usher"/>
</dbReference>
<evidence type="ECO:0000256" key="9">
    <source>
        <dbReference type="ARBA" id="ARBA00023237"/>
    </source>
</evidence>
<dbReference type="InterPro" id="IPR037224">
    <property type="entry name" value="PapC_N_sf"/>
</dbReference>
<dbReference type="Pfam" id="PF00577">
    <property type="entry name" value="Usher"/>
    <property type="match status" value="1"/>
</dbReference>
<sequence length="835" mass="90641">MCPLPQRWRGITPLLALGGSYLAAPACLALANEPPLQFQSGFLHQSSGHAAGSAAPALHALANEQRLAPGRYRVEVRVNLAPAGEHDIEFQQRQGQPTLNPCLAPGLLFSLGLRERSLAKPELAKAACSDLPALVEGAQVEFDSSHLRLDLSIPQAALQRDKAGSVAPDQWEQGINAAFVNYQASAMHSSQREGRSRSQHDLLLNSGLNLAGWRLRSSQSLREDGQGQRRWRHSNTYAQTDLPATWGTLTLGETYSNGEVFRSQPIKGLQLASDLGMLPDTLQSYAPVIRGVAQSRAKLEVLQNGFPIYSTYVAAGPYEIDDLSVGGGSGELEVVLTEADGQVRRFTQPYSTLSNLLRDGIWRYNLAAGRYNTANGDETPQLLQGTLARGIGWSSTLYGGVLTSDNYRANALGLGKDFGAAGALSFDVTHARSDLGTALGQVSGNSYAARYGKAFPTRTHLRFAGYRYSTEGFRDFDEAVAQRNNDHHWLGSRRSRLEASVYQQLGRSSSLSFNLSQDDYWQTQRQRRQYQFYFNTHYKGINYSLFASQSLNKTHENDRILGLSLSFPLDFGLGSSVTLDTQHQAGRFSQRASLSGGALDNRLNYQAALANDGQQNKSAELSAGYLTPHANFGAGYFEGNEHRSLSVNASGSALVHGDGLVFSPNFGETNALIHVPDTPGAGMENATAARTNAKGYALAPHLQPYRINRLTLTTDQLEPDVEIDNGTAQAVPRRGAIVQRTFAARRVARLVLTLLNTEGKPLPFGTQVKDTQGKTLAVVGQGGQALVATEATSQVLSVRWGEQPAEQCQLSIKPASMRQQQGFYLQTLTCPATEA</sequence>
<protein>
    <submittedName>
        <fullName evidence="13">Ferrous iron transporter B</fullName>
    </submittedName>
</protein>
<evidence type="ECO:0000256" key="7">
    <source>
        <dbReference type="ARBA" id="ARBA00022729"/>
    </source>
</evidence>
<dbReference type="Gene3D" id="2.60.40.2610">
    <property type="entry name" value="Outer membrane usher protein FimD, plug domain"/>
    <property type="match status" value="1"/>
</dbReference>
<keyword evidence="6 10" id="KW-0812">Transmembrane</keyword>
<evidence type="ECO:0000256" key="10">
    <source>
        <dbReference type="RuleBase" id="RU003884"/>
    </source>
</evidence>
<keyword evidence="5 10" id="KW-1029">Fimbrium biogenesis</keyword>
<accession>A0A1L5PKM0</accession>
<evidence type="ECO:0000256" key="6">
    <source>
        <dbReference type="ARBA" id="ARBA00022692"/>
    </source>
</evidence>
<dbReference type="InterPro" id="IPR025885">
    <property type="entry name" value="PapC_N"/>
</dbReference>
<dbReference type="Gene3D" id="2.60.40.3110">
    <property type="match status" value="1"/>
</dbReference>
<dbReference type="Gene3D" id="2.60.40.2070">
    <property type="match status" value="1"/>
</dbReference>
<dbReference type="GO" id="GO:0009279">
    <property type="term" value="C:cell outer membrane"/>
    <property type="evidence" value="ECO:0007669"/>
    <property type="project" value="UniProtKB-SubCell"/>
</dbReference>
<comment type="subcellular location">
    <subcellularLocation>
        <location evidence="1 10">Cell outer membrane</location>
        <topology evidence="1 10">Multi-pass membrane protein</topology>
    </subcellularLocation>
</comment>
<dbReference type="InterPro" id="IPR042186">
    <property type="entry name" value="FimD_plug_dom"/>
</dbReference>
<keyword evidence="4" id="KW-1134">Transmembrane beta strand</keyword>
<dbReference type="EMBL" id="CP018743">
    <property type="protein sequence ID" value="APO80758.1"/>
    <property type="molecule type" value="Genomic_DNA"/>
</dbReference>
<dbReference type="InterPro" id="IPR025949">
    <property type="entry name" value="PapC-like_C"/>
</dbReference>
<keyword evidence="9 10" id="KW-0998">Cell outer membrane</keyword>
<feature type="domain" description="PapC N-terminal" evidence="12">
    <location>
        <begin position="37"/>
        <end position="185"/>
    </location>
</feature>
<dbReference type="Gene3D" id="3.10.20.410">
    <property type="match status" value="1"/>
</dbReference>
<dbReference type="InterPro" id="IPR018030">
    <property type="entry name" value="Fimbrial_membr_usher_CS"/>
</dbReference>
<evidence type="ECO:0000256" key="4">
    <source>
        <dbReference type="ARBA" id="ARBA00022452"/>
    </source>
</evidence>
<dbReference type="Proteomes" id="UP000185146">
    <property type="component" value="Chromosome"/>
</dbReference>
<dbReference type="GO" id="GO:0009297">
    <property type="term" value="P:pilus assembly"/>
    <property type="evidence" value="ECO:0007669"/>
    <property type="project" value="InterPro"/>
</dbReference>
<evidence type="ECO:0000313" key="13">
    <source>
        <dbReference type="EMBL" id="APO80758.1"/>
    </source>
</evidence>
<dbReference type="GO" id="GO:0015473">
    <property type="term" value="F:fimbrial usher porin activity"/>
    <property type="evidence" value="ECO:0007669"/>
    <property type="project" value="InterPro"/>
</dbReference>
<organism evidence="13 14">
    <name type="scientific">Pseudomonas putida</name>
    <name type="common">Arthrobacter siderocapsulatus</name>
    <dbReference type="NCBI Taxonomy" id="303"/>
    <lineage>
        <taxon>Bacteria</taxon>
        <taxon>Pseudomonadati</taxon>
        <taxon>Pseudomonadota</taxon>
        <taxon>Gammaproteobacteria</taxon>
        <taxon>Pseudomonadales</taxon>
        <taxon>Pseudomonadaceae</taxon>
        <taxon>Pseudomonas</taxon>
    </lineage>
</organism>
<evidence type="ECO:0000256" key="3">
    <source>
        <dbReference type="ARBA" id="ARBA00022448"/>
    </source>
</evidence>
<dbReference type="InterPro" id="IPR043142">
    <property type="entry name" value="PapC-like_C_sf"/>
</dbReference>
<dbReference type="Pfam" id="PF13954">
    <property type="entry name" value="PapC_N"/>
    <property type="match status" value="1"/>
</dbReference>
<reference evidence="13 14" key="1">
    <citation type="submission" date="2016-12" db="EMBL/GenBank/DDBJ databases">
        <title>Draft Genome Sequence of Mercury Resistant Pseudomonas DRA525.</title>
        <authorList>
            <person name="Drace K.M."/>
        </authorList>
    </citation>
    <scope>NUCLEOTIDE SEQUENCE [LARGE SCALE GENOMIC DNA]</scope>
    <source>
        <strain evidence="13 14">DRA525</strain>
    </source>
</reference>
<evidence type="ECO:0000259" key="11">
    <source>
        <dbReference type="Pfam" id="PF13953"/>
    </source>
</evidence>
<evidence type="ECO:0000313" key="14">
    <source>
        <dbReference type="Proteomes" id="UP000185146"/>
    </source>
</evidence>
<dbReference type="RefSeq" id="WP_075044112.1">
    <property type="nucleotide sequence ID" value="NZ_CP018743.1"/>
</dbReference>
<feature type="domain" description="PapC-like C-terminal" evidence="11">
    <location>
        <begin position="752"/>
        <end position="812"/>
    </location>
</feature>
<dbReference type="PANTHER" id="PTHR30451:SF21">
    <property type="entry name" value="FIMBRIAL USHER DOMAIN-CONTAINING PROTEIN YDET-RELATED"/>
    <property type="match status" value="1"/>
</dbReference>
<evidence type="ECO:0000259" key="12">
    <source>
        <dbReference type="Pfam" id="PF13954"/>
    </source>
</evidence>
<keyword evidence="7" id="KW-0732">Signal</keyword>
<keyword evidence="3 10" id="KW-0813">Transport</keyword>
<evidence type="ECO:0000256" key="5">
    <source>
        <dbReference type="ARBA" id="ARBA00022558"/>
    </source>
</evidence>
<dbReference type="AlphaFoldDB" id="A0A1L5PKM0"/>
<evidence type="ECO:0000256" key="8">
    <source>
        <dbReference type="ARBA" id="ARBA00023136"/>
    </source>
</evidence>
<dbReference type="Pfam" id="PF13953">
    <property type="entry name" value="PapC_C"/>
    <property type="match status" value="1"/>
</dbReference>